<comment type="caution">
    <text evidence="1">The sequence shown here is derived from an EMBL/GenBank/DDBJ whole genome shotgun (WGS) entry which is preliminary data.</text>
</comment>
<proteinExistence type="predicted"/>
<dbReference type="AlphaFoldDB" id="A0A0F8YQD5"/>
<accession>A0A0F8YQD5</accession>
<protein>
    <submittedName>
        <fullName evidence="1">Uncharacterized protein</fullName>
    </submittedName>
</protein>
<name>A0A0F8YQD5_9ZZZZ</name>
<sequence length="251" mass="27608">MARTRTQIKTAIDNNTGRGTEKATLIETLADEALKVAVEAHSFRDARSIPADFTITEDATSVSISSISNLVTVVTARIVEADGSLNRPLPLKDEIWWAKKVINAEDNSKGWPSVGMRRGTDIQLNRPANSGLELRLIVSTEQTFANDAAVCPIKILDTFVIQYITAFVFLSIEATEKFAYWKHLALGWKWDEGIVGGSLKHAIDNDSADIAEESAMEGPGVSGLTGMSIQNLITGHDDYGNTRAWFDNYWF</sequence>
<dbReference type="EMBL" id="LAZR01052126">
    <property type="protein sequence ID" value="KKK83643.1"/>
    <property type="molecule type" value="Genomic_DNA"/>
</dbReference>
<reference evidence="1" key="1">
    <citation type="journal article" date="2015" name="Nature">
        <title>Complex archaea that bridge the gap between prokaryotes and eukaryotes.</title>
        <authorList>
            <person name="Spang A."/>
            <person name="Saw J.H."/>
            <person name="Jorgensen S.L."/>
            <person name="Zaremba-Niedzwiedzka K."/>
            <person name="Martijn J."/>
            <person name="Lind A.E."/>
            <person name="van Eijk R."/>
            <person name="Schleper C."/>
            <person name="Guy L."/>
            <person name="Ettema T.J."/>
        </authorList>
    </citation>
    <scope>NUCLEOTIDE SEQUENCE</scope>
</reference>
<gene>
    <name evidence="1" type="ORF">LCGC14_2791320</name>
</gene>
<evidence type="ECO:0000313" key="1">
    <source>
        <dbReference type="EMBL" id="KKK83643.1"/>
    </source>
</evidence>
<organism evidence="1">
    <name type="scientific">marine sediment metagenome</name>
    <dbReference type="NCBI Taxonomy" id="412755"/>
    <lineage>
        <taxon>unclassified sequences</taxon>
        <taxon>metagenomes</taxon>
        <taxon>ecological metagenomes</taxon>
    </lineage>
</organism>